<dbReference type="EMBL" id="CAJNOM010000766">
    <property type="protein sequence ID" value="CAF1558653.1"/>
    <property type="molecule type" value="Genomic_DNA"/>
</dbReference>
<gene>
    <name evidence="2" type="ORF">BJG266_LOCUS32877</name>
    <name evidence="3" type="ORF">QVE165_LOCUS47707</name>
</gene>
<dbReference type="EMBL" id="CAJNOI010000585">
    <property type="protein sequence ID" value="CAF1312184.1"/>
    <property type="molecule type" value="Genomic_DNA"/>
</dbReference>
<evidence type="ECO:0000313" key="2">
    <source>
        <dbReference type="EMBL" id="CAF1312184.1"/>
    </source>
</evidence>
<feature type="domain" description="AMP-dependent synthetase/ligase" evidence="1">
    <location>
        <begin position="34"/>
        <end position="128"/>
    </location>
</feature>
<dbReference type="Proteomes" id="UP000663877">
    <property type="component" value="Unassembled WGS sequence"/>
</dbReference>
<proteinExistence type="predicted"/>
<dbReference type="Gene3D" id="3.40.50.980">
    <property type="match status" value="1"/>
</dbReference>
<dbReference type="InterPro" id="IPR000873">
    <property type="entry name" value="AMP-dep_synth/lig_dom"/>
</dbReference>
<evidence type="ECO:0000313" key="3">
    <source>
        <dbReference type="EMBL" id="CAF1558653.1"/>
    </source>
</evidence>
<name>A0A815XKM7_9BILA</name>
<sequence length="135" mass="15705">MLPNERLFIQSMNNTQVLFPSATCMLHEFIYQIQLRHRNFTQFLRSFVYADILTTKTDTIIQMARCSFDNHLLSLIGTLTIKATLIMLRPEGHMDLDYLAGVLNEKQITTMYTAPSLWNSLFNFLNNTNRKSSVH</sequence>
<organism evidence="3 4">
    <name type="scientific">Adineta steineri</name>
    <dbReference type="NCBI Taxonomy" id="433720"/>
    <lineage>
        <taxon>Eukaryota</taxon>
        <taxon>Metazoa</taxon>
        <taxon>Spiralia</taxon>
        <taxon>Gnathifera</taxon>
        <taxon>Rotifera</taxon>
        <taxon>Eurotatoria</taxon>
        <taxon>Bdelloidea</taxon>
        <taxon>Adinetida</taxon>
        <taxon>Adinetidae</taxon>
        <taxon>Adineta</taxon>
    </lineage>
</organism>
<dbReference type="Proteomes" id="UP000663832">
    <property type="component" value="Unassembled WGS sequence"/>
</dbReference>
<protein>
    <recommendedName>
        <fullName evidence="1">AMP-dependent synthetase/ligase domain-containing protein</fullName>
    </recommendedName>
</protein>
<reference evidence="3" key="1">
    <citation type="submission" date="2021-02" db="EMBL/GenBank/DDBJ databases">
        <authorList>
            <person name="Nowell W R."/>
        </authorList>
    </citation>
    <scope>NUCLEOTIDE SEQUENCE</scope>
</reference>
<dbReference type="SUPFAM" id="SSF56801">
    <property type="entry name" value="Acetyl-CoA synthetase-like"/>
    <property type="match status" value="1"/>
</dbReference>
<evidence type="ECO:0000259" key="1">
    <source>
        <dbReference type="Pfam" id="PF00501"/>
    </source>
</evidence>
<evidence type="ECO:0000313" key="4">
    <source>
        <dbReference type="Proteomes" id="UP000663832"/>
    </source>
</evidence>
<dbReference type="OrthoDB" id="416786at2759"/>
<keyword evidence="4" id="KW-1185">Reference proteome</keyword>
<comment type="caution">
    <text evidence="3">The sequence shown here is derived from an EMBL/GenBank/DDBJ whole genome shotgun (WGS) entry which is preliminary data.</text>
</comment>
<accession>A0A815XKM7</accession>
<dbReference type="AlphaFoldDB" id="A0A815XKM7"/>
<dbReference type="Pfam" id="PF00501">
    <property type="entry name" value="AMP-binding"/>
    <property type="match status" value="1"/>
</dbReference>